<reference evidence="2 3" key="1">
    <citation type="submission" date="2023-11" db="EMBL/GenBank/DDBJ databases">
        <title>First isolation, identification, and characterization of non-pathogenic Epilithonimonas ginsengisoli isolated from diseased farmed rainbow trout (Oncorhynchus mykiss) in Chile.</title>
        <authorList>
            <person name="Miranda C.D."/>
            <person name="Irgang R."/>
            <person name="Concha C."/>
            <person name="Rojas R."/>
            <person name="Avendano R."/>
        </authorList>
    </citation>
    <scope>NUCLEOTIDE SEQUENCE [LARGE SCALE GENOMIC DNA]</scope>
    <source>
        <strain evidence="2 3">FP99</strain>
    </source>
</reference>
<dbReference type="Proteomes" id="UP001204439">
    <property type="component" value="Unassembled WGS sequence"/>
</dbReference>
<dbReference type="PROSITE" id="PS51186">
    <property type="entry name" value="GNAT"/>
    <property type="match status" value="1"/>
</dbReference>
<sequence length="158" mass="17909">MTTLAFYKPEDFIDLTNYTLDDEQSQFTAMPKATLEIIKEKNTGDKFPVSIFFNDKAVGFFVLDFGEDKFDLTENVNSTLLRSLSINLEYQGKGVGKTAMVIVSDFIKENFPPCTEIVLAVNFNNKSAYNLYLKCGFLDEGKTREMSKGSQHLLSKRI</sequence>
<gene>
    <name evidence="2" type="ORF">NG800_000445</name>
</gene>
<organism evidence="2 3">
    <name type="scientific">Epilithonimonas ginsengisoli</name>
    <dbReference type="NCBI Taxonomy" id="1245592"/>
    <lineage>
        <taxon>Bacteria</taxon>
        <taxon>Pseudomonadati</taxon>
        <taxon>Bacteroidota</taxon>
        <taxon>Flavobacteriia</taxon>
        <taxon>Flavobacteriales</taxon>
        <taxon>Weeksellaceae</taxon>
        <taxon>Chryseobacterium group</taxon>
        <taxon>Epilithonimonas</taxon>
    </lineage>
</organism>
<proteinExistence type="predicted"/>
<dbReference type="InterPro" id="IPR016181">
    <property type="entry name" value="Acyl_CoA_acyltransferase"/>
</dbReference>
<evidence type="ECO:0000313" key="3">
    <source>
        <dbReference type="Proteomes" id="UP001204439"/>
    </source>
</evidence>
<comment type="caution">
    <text evidence="2">The sequence shown here is derived from an EMBL/GenBank/DDBJ whole genome shotgun (WGS) entry which is preliminary data.</text>
</comment>
<dbReference type="InterPro" id="IPR000182">
    <property type="entry name" value="GNAT_dom"/>
</dbReference>
<evidence type="ECO:0000259" key="1">
    <source>
        <dbReference type="PROSITE" id="PS51186"/>
    </source>
</evidence>
<dbReference type="Pfam" id="PF00583">
    <property type="entry name" value="Acetyltransf_1"/>
    <property type="match status" value="1"/>
</dbReference>
<dbReference type="RefSeq" id="WP_063971167.1">
    <property type="nucleotide sequence ID" value="NZ_JAMXLT020000001.1"/>
</dbReference>
<name>A0ABU4JCG0_9FLAO</name>
<dbReference type="Gene3D" id="3.40.630.30">
    <property type="match status" value="1"/>
</dbReference>
<evidence type="ECO:0000313" key="2">
    <source>
        <dbReference type="EMBL" id="MDW8547356.1"/>
    </source>
</evidence>
<accession>A0ABU4JCG0</accession>
<keyword evidence="3" id="KW-1185">Reference proteome</keyword>
<feature type="domain" description="N-acetyltransferase" evidence="1">
    <location>
        <begin position="2"/>
        <end position="158"/>
    </location>
</feature>
<protein>
    <submittedName>
        <fullName evidence="2">GNAT family N-acetyltransferase</fullName>
    </submittedName>
</protein>
<dbReference type="EMBL" id="JAMXLT020000001">
    <property type="protein sequence ID" value="MDW8547356.1"/>
    <property type="molecule type" value="Genomic_DNA"/>
</dbReference>
<dbReference type="SUPFAM" id="SSF55729">
    <property type="entry name" value="Acyl-CoA N-acyltransferases (Nat)"/>
    <property type="match status" value="1"/>
</dbReference>